<evidence type="ECO:0000313" key="4">
    <source>
        <dbReference type="Proteomes" id="UP000027120"/>
    </source>
</evidence>
<dbReference type="SMR" id="A0A067E917"/>
<dbReference type="GO" id="GO:0004864">
    <property type="term" value="F:protein phosphatase inhibitor activity"/>
    <property type="evidence" value="ECO:0000318"/>
    <property type="project" value="GO_Central"/>
</dbReference>
<dbReference type="SUPFAM" id="SSF55961">
    <property type="entry name" value="Bet v1-like"/>
    <property type="match status" value="1"/>
</dbReference>
<dbReference type="InterPro" id="IPR000916">
    <property type="entry name" value="Bet_v_I/MLP"/>
</dbReference>
<dbReference type="PaxDb" id="2711-XP_006491621.1"/>
<accession>A0A067E917</accession>
<evidence type="ECO:0000256" key="1">
    <source>
        <dbReference type="ARBA" id="ARBA00009744"/>
    </source>
</evidence>
<dbReference type="GO" id="GO:0038023">
    <property type="term" value="F:signaling receptor activity"/>
    <property type="evidence" value="ECO:0000318"/>
    <property type="project" value="GO_Central"/>
</dbReference>
<dbReference type="InterPro" id="IPR050279">
    <property type="entry name" value="Plant_def-hormone_signal"/>
</dbReference>
<evidence type="ECO:0000259" key="2">
    <source>
        <dbReference type="SMART" id="SM01037"/>
    </source>
</evidence>
<dbReference type="GO" id="GO:0005737">
    <property type="term" value="C:cytoplasm"/>
    <property type="evidence" value="ECO:0000318"/>
    <property type="project" value="GO_Central"/>
</dbReference>
<dbReference type="CDD" id="cd07816">
    <property type="entry name" value="Bet_v1-like"/>
    <property type="match status" value="1"/>
</dbReference>
<gene>
    <name evidence="3" type="ORF">CISIN_1g031888mg</name>
</gene>
<keyword evidence="4" id="KW-1185">Reference proteome</keyword>
<dbReference type="GO" id="GO:0010427">
    <property type="term" value="F:abscisic acid binding"/>
    <property type="evidence" value="ECO:0000318"/>
    <property type="project" value="GO_Central"/>
</dbReference>
<dbReference type="eggNOG" id="ENOG502RY0A">
    <property type="taxonomic scope" value="Eukaryota"/>
</dbReference>
<name>A0A067E917_CITSI</name>
<dbReference type="GO" id="GO:0009738">
    <property type="term" value="P:abscisic acid-activated signaling pathway"/>
    <property type="evidence" value="ECO:0000318"/>
    <property type="project" value="GO_Central"/>
</dbReference>
<feature type="domain" description="Bet v I/Major latex protein" evidence="2">
    <location>
        <begin position="3"/>
        <end position="151"/>
    </location>
</feature>
<dbReference type="SMART" id="SM01037">
    <property type="entry name" value="Bet_v_1"/>
    <property type="match status" value="1"/>
</dbReference>
<proteinExistence type="inferred from homology"/>
<sequence>MKKMKGQVVLNLPAEKAWEMYRNNEIISKINPEMLAHAEYIQGDGSPGSLRLFKLGPAVHSYVKESIEKIEGVETGRSVTYLVVDGELKGMYDPYRVTFSFTPVEGKQDEMCIAEWAAEFEPLTTSTPAPEKARDAALGFLKCFDKFQLSY</sequence>
<dbReference type="Gene3D" id="3.30.530.20">
    <property type="match status" value="1"/>
</dbReference>
<dbReference type="EMBL" id="KK785053">
    <property type="protein sequence ID" value="KDO51578.1"/>
    <property type="molecule type" value="Genomic_DNA"/>
</dbReference>
<dbReference type="InterPro" id="IPR023393">
    <property type="entry name" value="START-like_dom_sf"/>
</dbReference>
<dbReference type="Pfam" id="PF00407">
    <property type="entry name" value="Bet_v_1"/>
    <property type="match status" value="1"/>
</dbReference>
<dbReference type="PANTHER" id="PTHR31213">
    <property type="entry name" value="OS08G0374000 PROTEIN-RELATED"/>
    <property type="match status" value="1"/>
</dbReference>
<dbReference type="STRING" id="2711.A0A067E917"/>
<dbReference type="Proteomes" id="UP000027120">
    <property type="component" value="Unassembled WGS sequence"/>
</dbReference>
<evidence type="ECO:0000313" key="3">
    <source>
        <dbReference type="EMBL" id="KDO51578.1"/>
    </source>
</evidence>
<comment type="similarity">
    <text evidence="1">Belongs to the BetVI family.</text>
</comment>
<dbReference type="GO" id="GO:0005634">
    <property type="term" value="C:nucleus"/>
    <property type="evidence" value="ECO:0000318"/>
    <property type="project" value="GO_Central"/>
</dbReference>
<dbReference type="PANTHER" id="PTHR31213:SF24">
    <property type="entry name" value="OS08G0374000 PROTEIN"/>
    <property type="match status" value="1"/>
</dbReference>
<reference evidence="3 4" key="1">
    <citation type="submission" date="2014-04" db="EMBL/GenBank/DDBJ databases">
        <authorList>
            <consortium name="International Citrus Genome Consortium"/>
            <person name="Gmitter F."/>
            <person name="Chen C."/>
            <person name="Farmerie W."/>
            <person name="Harkins T."/>
            <person name="Desany B."/>
            <person name="Mohiuddin M."/>
            <person name="Kodira C."/>
            <person name="Borodovsky M."/>
            <person name="Lomsadze A."/>
            <person name="Burns P."/>
            <person name="Jenkins J."/>
            <person name="Prochnik S."/>
            <person name="Shu S."/>
            <person name="Chapman J."/>
            <person name="Pitluck S."/>
            <person name="Schmutz J."/>
            <person name="Rokhsar D."/>
        </authorList>
    </citation>
    <scope>NUCLEOTIDE SEQUENCE</scope>
</reference>
<protein>
    <recommendedName>
        <fullName evidence="2">Bet v I/Major latex protein domain-containing protein</fullName>
    </recommendedName>
</protein>
<dbReference type="GO" id="GO:0006952">
    <property type="term" value="P:defense response"/>
    <property type="evidence" value="ECO:0007669"/>
    <property type="project" value="InterPro"/>
</dbReference>
<dbReference type="AlphaFoldDB" id="A0A067E917"/>
<organism evidence="3 4">
    <name type="scientific">Citrus sinensis</name>
    <name type="common">Sweet orange</name>
    <name type="synonym">Citrus aurantium var. sinensis</name>
    <dbReference type="NCBI Taxonomy" id="2711"/>
    <lineage>
        <taxon>Eukaryota</taxon>
        <taxon>Viridiplantae</taxon>
        <taxon>Streptophyta</taxon>
        <taxon>Embryophyta</taxon>
        <taxon>Tracheophyta</taxon>
        <taxon>Spermatophyta</taxon>
        <taxon>Magnoliopsida</taxon>
        <taxon>eudicotyledons</taxon>
        <taxon>Gunneridae</taxon>
        <taxon>Pentapetalae</taxon>
        <taxon>rosids</taxon>
        <taxon>malvids</taxon>
        <taxon>Sapindales</taxon>
        <taxon>Rutaceae</taxon>
        <taxon>Aurantioideae</taxon>
        <taxon>Citrus</taxon>
    </lineage>
</organism>